<reference evidence="2" key="1">
    <citation type="journal article" date="2023" name="G3 (Bethesda)">
        <title>Genome assembly and association tests identify interacting loci associated with vigor, precocity, and sex in interspecific pistachio rootstocks.</title>
        <authorList>
            <person name="Palmer W."/>
            <person name="Jacygrad E."/>
            <person name="Sagayaradj S."/>
            <person name="Cavanaugh K."/>
            <person name="Han R."/>
            <person name="Bertier L."/>
            <person name="Beede B."/>
            <person name="Kafkas S."/>
            <person name="Golino D."/>
            <person name="Preece J."/>
            <person name="Michelmore R."/>
        </authorList>
    </citation>
    <scope>NUCLEOTIDE SEQUENCE [LARGE SCALE GENOMIC DNA]</scope>
</reference>
<name>A0ACC1BE99_9ROSI</name>
<protein>
    <submittedName>
        <fullName evidence="1">Uncharacterized protein</fullName>
    </submittedName>
</protein>
<evidence type="ECO:0000313" key="2">
    <source>
        <dbReference type="Proteomes" id="UP001164250"/>
    </source>
</evidence>
<dbReference type="Proteomes" id="UP001164250">
    <property type="component" value="Chromosome 5"/>
</dbReference>
<accession>A0ACC1BE99</accession>
<dbReference type="EMBL" id="CM047901">
    <property type="protein sequence ID" value="KAJ0097178.1"/>
    <property type="molecule type" value="Genomic_DNA"/>
</dbReference>
<gene>
    <name evidence="1" type="ORF">Patl1_28160</name>
</gene>
<evidence type="ECO:0000313" key="1">
    <source>
        <dbReference type="EMBL" id="KAJ0097178.1"/>
    </source>
</evidence>
<comment type="caution">
    <text evidence="1">The sequence shown here is derived from an EMBL/GenBank/DDBJ whole genome shotgun (WGS) entry which is preliminary data.</text>
</comment>
<organism evidence="1 2">
    <name type="scientific">Pistacia atlantica</name>
    <dbReference type="NCBI Taxonomy" id="434234"/>
    <lineage>
        <taxon>Eukaryota</taxon>
        <taxon>Viridiplantae</taxon>
        <taxon>Streptophyta</taxon>
        <taxon>Embryophyta</taxon>
        <taxon>Tracheophyta</taxon>
        <taxon>Spermatophyta</taxon>
        <taxon>Magnoliopsida</taxon>
        <taxon>eudicotyledons</taxon>
        <taxon>Gunneridae</taxon>
        <taxon>Pentapetalae</taxon>
        <taxon>rosids</taxon>
        <taxon>malvids</taxon>
        <taxon>Sapindales</taxon>
        <taxon>Anacardiaceae</taxon>
        <taxon>Pistacia</taxon>
    </lineage>
</organism>
<sequence length="81" mass="9270">MDVNYLLDYPIENDASSEVSSLEEIIANVIENLATDKVKDDIIDLDSVMRKEALKALTTPYKFFIAIREFNPRTSKCNKKN</sequence>
<proteinExistence type="predicted"/>
<keyword evidence="2" id="KW-1185">Reference proteome</keyword>